<comment type="caution">
    <text evidence="1">The sequence shown here is derived from an EMBL/GenBank/DDBJ whole genome shotgun (WGS) entry which is preliminary data.</text>
</comment>
<proteinExistence type="predicted"/>
<dbReference type="GeneID" id="93166319"/>
<dbReference type="EMBL" id="ADLK01000089">
    <property type="protein sequence ID" value="KMW08336.1"/>
    <property type="molecule type" value="Genomic_DNA"/>
</dbReference>
<evidence type="ECO:0000313" key="1">
    <source>
        <dbReference type="EMBL" id="KMW08336.1"/>
    </source>
</evidence>
<sequence>MNLCDCSKPAPASCGCGDKLPAPGPGLQLGIATVPMQPWETPYEPAKALKQGTIFPGLDLPFFITGGGTNA</sequence>
<dbReference type="Pfam" id="PF11007">
    <property type="entry name" value="CotJA"/>
    <property type="match status" value="1"/>
</dbReference>
<dbReference type="PATRIC" id="fig|742734.4.peg.798"/>
<organism evidence="1 2">
    <name type="scientific">[Clostridium] citroniae WAL-19142</name>
    <dbReference type="NCBI Taxonomy" id="742734"/>
    <lineage>
        <taxon>Bacteria</taxon>
        <taxon>Bacillati</taxon>
        <taxon>Bacillota</taxon>
        <taxon>Clostridia</taxon>
        <taxon>Lachnospirales</taxon>
        <taxon>Lachnospiraceae</taxon>
        <taxon>Enterocloster</taxon>
    </lineage>
</organism>
<dbReference type="AlphaFoldDB" id="A0A0J9B7V6"/>
<dbReference type="InterPro" id="IPR020256">
    <property type="entry name" value="Spore_coat_CotJA"/>
</dbReference>
<accession>A0A0J9B7V6</accession>
<dbReference type="Proteomes" id="UP000037392">
    <property type="component" value="Unassembled WGS sequence"/>
</dbReference>
<evidence type="ECO:0000313" key="2">
    <source>
        <dbReference type="Proteomes" id="UP000037392"/>
    </source>
</evidence>
<protein>
    <recommendedName>
        <fullName evidence="3">Spore coat associated protein CotJA</fullName>
    </recommendedName>
</protein>
<dbReference type="RefSeq" id="WP_007862498.1">
    <property type="nucleotide sequence ID" value="NZ_KQ235875.1"/>
</dbReference>
<gene>
    <name evidence="1" type="ORF">HMPREF9470_00749</name>
</gene>
<reference evidence="1 2" key="1">
    <citation type="submission" date="2011-04" db="EMBL/GenBank/DDBJ databases">
        <title>The Genome Sequence of Clostridium citroniae WAL-19142.</title>
        <authorList>
            <consortium name="The Broad Institute Genome Sequencing Platform"/>
            <person name="Earl A."/>
            <person name="Ward D."/>
            <person name="Feldgarden M."/>
            <person name="Gevers D."/>
            <person name="Warren Y.A."/>
            <person name="Tyrrell K.L."/>
            <person name="Citron D.M."/>
            <person name="Goldstein E.J."/>
            <person name="Daigneault M."/>
            <person name="Allen-Vercoe E."/>
            <person name="Young S.K."/>
            <person name="Zeng Q."/>
            <person name="Gargeya S."/>
            <person name="Fitzgerald M."/>
            <person name="Haas B."/>
            <person name="Abouelleil A."/>
            <person name="Alvarado L."/>
            <person name="Arachchi H.M."/>
            <person name="Berlin A."/>
            <person name="Brown A."/>
            <person name="Chapman S.B."/>
            <person name="Chen Z."/>
            <person name="Dunbar C."/>
            <person name="Freedman E."/>
            <person name="Gearin G."/>
            <person name="Gellesch M."/>
            <person name="Goldberg J."/>
            <person name="Griggs A."/>
            <person name="Gujja S."/>
            <person name="Heilman E.R."/>
            <person name="Heiman D."/>
            <person name="Howarth C."/>
            <person name="Larson L."/>
            <person name="Lui A."/>
            <person name="MacDonald P.J."/>
            <person name="Mehta T."/>
            <person name="Montmayeur A."/>
            <person name="Murphy C."/>
            <person name="Neiman D."/>
            <person name="Pearson M."/>
            <person name="Priest M."/>
            <person name="Roberts A."/>
            <person name="Saif S."/>
            <person name="Shea T."/>
            <person name="Shenoy N."/>
            <person name="Sisk P."/>
            <person name="Stolte C."/>
            <person name="Sykes S."/>
            <person name="White J."/>
            <person name="Yandava C."/>
            <person name="Wortman J."/>
            <person name="Nusbaum C."/>
            <person name="Birren B."/>
        </authorList>
    </citation>
    <scope>NUCLEOTIDE SEQUENCE [LARGE SCALE GENOMIC DNA]</scope>
    <source>
        <strain evidence="1 2">WAL-19142</strain>
    </source>
</reference>
<name>A0A0J9B7V6_9FIRM</name>
<dbReference type="OrthoDB" id="9800571at2"/>
<evidence type="ECO:0008006" key="3">
    <source>
        <dbReference type="Google" id="ProtNLM"/>
    </source>
</evidence>